<feature type="non-terminal residue" evidence="1">
    <location>
        <position position="1"/>
    </location>
</feature>
<protein>
    <submittedName>
        <fullName evidence="1">Uncharacterized protein</fullName>
    </submittedName>
</protein>
<dbReference type="AlphaFoldDB" id="A0A820HBM0"/>
<dbReference type="Proteomes" id="UP000663836">
    <property type="component" value="Unassembled WGS sequence"/>
</dbReference>
<proteinExistence type="predicted"/>
<reference evidence="1" key="1">
    <citation type="submission" date="2021-02" db="EMBL/GenBank/DDBJ databases">
        <authorList>
            <person name="Nowell W R."/>
        </authorList>
    </citation>
    <scope>NUCLEOTIDE SEQUENCE</scope>
</reference>
<dbReference type="EMBL" id="CAJOBD010032875">
    <property type="protein sequence ID" value="CAF4290904.1"/>
    <property type="molecule type" value="Genomic_DNA"/>
</dbReference>
<comment type="caution">
    <text evidence="1">The sequence shown here is derived from an EMBL/GenBank/DDBJ whole genome shotgun (WGS) entry which is preliminary data.</text>
</comment>
<evidence type="ECO:0000313" key="1">
    <source>
        <dbReference type="EMBL" id="CAF4290904.1"/>
    </source>
</evidence>
<name>A0A820HBM0_9BILA</name>
<gene>
    <name evidence="1" type="ORF">JBS370_LOCUS40063</name>
</gene>
<evidence type="ECO:0000313" key="2">
    <source>
        <dbReference type="Proteomes" id="UP000663836"/>
    </source>
</evidence>
<accession>A0A820HBM0</accession>
<organism evidence="1 2">
    <name type="scientific">Rotaria sordida</name>
    <dbReference type="NCBI Taxonomy" id="392033"/>
    <lineage>
        <taxon>Eukaryota</taxon>
        <taxon>Metazoa</taxon>
        <taxon>Spiralia</taxon>
        <taxon>Gnathifera</taxon>
        <taxon>Rotifera</taxon>
        <taxon>Eurotatoria</taxon>
        <taxon>Bdelloidea</taxon>
        <taxon>Philodinida</taxon>
        <taxon>Philodinidae</taxon>
        <taxon>Rotaria</taxon>
    </lineage>
</organism>
<sequence>MFNVEETKVKHLPFVRNDDDGDGIGGGILSRSLSFPC</sequence>